<accession>A0A6B0Y3I6</accession>
<proteinExistence type="predicted"/>
<dbReference type="AlphaFoldDB" id="A0A6B0Y3I6"/>
<organism evidence="1">
    <name type="scientific">Boseongicola sp. SB0664_bin_43</name>
    <dbReference type="NCBI Taxonomy" id="2604844"/>
    <lineage>
        <taxon>Bacteria</taxon>
        <taxon>Pseudomonadati</taxon>
        <taxon>Pseudomonadota</taxon>
        <taxon>Alphaproteobacteria</taxon>
        <taxon>Rhodobacterales</taxon>
        <taxon>Paracoccaceae</taxon>
        <taxon>Boseongicola</taxon>
    </lineage>
</organism>
<reference evidence="1" key="1">
    <citation type="submission" date="2019-09" db="EMBL/GenBank/DDBJ databases">
        <title>Characterisation of the sponge microbiome using genome-centric metagenomics.</title>
        <authorList>
            <person name="Engelberts J.P."/>
            <person name="Robbins S.J."/>
            <person name="De Goeij J.M."/>
            <person name="Aranda M."/>
            <person name="Bell S.C."/>
            <person name="Webster N.S."/>
        </authorList>
    </citation>
    <scope>NUCLEOTIDE SEQUENCE</scope>
    <source>
        <strain evidence="1">SB0664_bin_43</strain>
    </source>
</reference>
<protein>
    <submittedName>
        <fullName evidence="1">Uncharacterized protein</fullName>
    </submittedName>
</protein>
<dbReference type="EMBL" id="VXRY01000455">
    <property type="protein sequence ID" value="MXY34623.1"/>
    <property type="molecule type" value="Genomic_DNA"/>
</dbReference>
<gene>
    <name evidence="1" type="ORF">F4Y60_11160</name>
</gene>
<name>A0A6B0Y3I6_9RHOB</name>
<sequence length="75" mass="8038">MAPPSAGAILEFVVASGEEINLEDRISQLGEHVTGASLDREASLRLLRHLASSVHHQQYHGTEVVTVKVKAPEPG</sequence>
<evidence type="ECO:0000313" key="1">
    <source>
        <dbReference type="EMBL" id="MXY34623.1"/>
    </source>
</evidence>
<comment type="caution">
    <text evidence="1">The sequence shown here is derived from an EMBL/GenBank/DDBJ whole genome shotgun (WGS) entry which is preliminary data.</text>
</comment>